<evidence type="ECO:0000313" key="4">
    <source>
        <dbReference type="Proteomes" id="UP000315295"/>
    </source>
</evidence>
<dbReference type="EMBL" id="VIEB01001418">
    <property type="protein sequence ID" value="TQD72339.1"/>
    <property type="molecule type" value="Genomic_DNA"/>
</dbReference>
<evidence type="ECO:0000256" key="1">
    <source>
        <dbReference type="SAM" id="MobiDB-lite"/>
    </source>
</evidence>
<feature type="region of interest" description="Disordered" evidence="1">
    <location>
        <begin position="54"/>
        <end position="137"/>
    </location>
</feature>
<evidence type="ECO:0000256" key="2">
    <source>
        <dbReference type="SAM" id="SignalP"/>
    </source>
</evidence>
<dbReference type="Proteomes" id="UP000315295">
    <property type="component" value="Unassembled WGS sequence"/>
</dbReference>
<keyword evidence="2" id="KW-0732">Signal</keyword>
<feature type="signal peptide" evidence="2">
    <location>
        <begin position="1"/>
        <end position="28"/>
    </location>
</feature>
<keyword evidence="4" id="KW-1185">Reference proteome</keyword>
<evidence type="ECO:0000313" key="3">
    <source>
        <dbReference type="EMBL" id="TQD72339.1"/>
    </source>
</evidence>
<feature type="compositionally biased region" description="Low complexity" evidence="1">
    <location>
        <begin position="79"/>
        <end position="94"/>
    </location>
</feature>
<proteinExistence type="predicted"/>
<sequence length="137" mass="14824">MKNIPYLPSMFLHMILMLLVTGEDSSSAYPPGDLITIACGPMIAIACGHTGPQILNDRSWTGDRHPIYSPSEERQVGNTSSTKDAPSSSSSSASRVPHLATFPLPPKTHQLTESDSSSSSSSSEEPEEEEQHLQEEK</sequence>
<accession>A0A540KDR7</accession>
<dbReference type="AlphaFoldDB" id="A0A540KDR7"/>
<feature type="compositionally biased region" description="Basic and acidic residues" evidence="1">
    <location>
        <begin position="60"/>
        <end position="75"/>
    </location>
</feature>
<feature type="chain" id="PRO_5021707302" evidence="2">
    <location>
        <begin position="29"/>
        <end position="137"/>
    </location>
</feature>
<feature type="compositionally biased region" description="Low complexity" evidence="1">
    <location>
        <begin position="113"/>
        <end position="123"/>
    </location>
</feature>
<organism evidence="3 4">
    <name type="scientific">Malus baccata</name>
    <name type="common">Siberian crab apple</name>
    <name type="synonym">Pyrus baccata</name>
    <dbReference type="NCBI Taxonomy" id="106549"/>
    <lineage>
        <taxon>Eukaryota</taxon>
        <taxon>Viridiplantae</taxon>
        <taxon>Streptophyta</taxon>
        <taxon>Embryophyta</taxon>
        <taxon>Tracheophyta</taxon>
        <taxon>Spermatophyta</taxon>
        <taxon>Magnoliopsida</taxon>
        <taxon>eudicotyledons</taxon>
        <taxon>Gunneridae</taxon>
        <taxon>Pentapetalae</taxon>
        <taxon>rosids</taxon>
        <taxon>fabids</taxon>
        <taxon>Rosales</taxon>
        <taxon>Rosaceae</taxon>
        <taxon>Amygdaloideae</taxon>
        <taxon>Maleae</taxon>
        <taxon>Malus</taxon>
    </lineage>
</organism>
<gene>
    <name evidence="3" type="ORF">C1H46_042126</name>
</gene>
<name>A0A540KDR7_MALBA</name>
<protein>
    <submittedName>
        <fullName evidence="3">Uncharacterized protein</fullName>
    </submittedName>
</protein>
<reference evidence="3 4" key="1">
    <citation type="journal article" date="2019" name="G3 (Bethesda)">
        <title>Sequencing of a Wild Apple (Malus baccata) Genome Unravels the Differences Between Cultivated and Wild Apple Species Regarding Disease Resistance and Cold Tolerance.</title>
        <authorList>
            <person name="Chen X."/>
        </authorList>
    </citation>
    <scope>NUCLEOTIDE SEQUENCE [LARGE SCALE GENOMIC DNA]</scope>
    <source>
        <strain evidence="4">cv. Shandingzi</strain>
        <tissue evidence="3">Leaves</tissue>
    </source>
</reference>
<comment type="caution">
    <text evidence="3">The sequence shown here is derived from an EMBL/GenBank/DDBJ whole genome shotgun (WGS) entry which is preliminary data.</text>
</comment>